<gene>
    <name evidence="2" type="ORF">CDAR_559991</name>
</gene>
<feature type="region of interest" description="Disordered" evidence="1">
    <location>
        <begin position="195"/>
        <end position="270"/>
    </location>
</feature>
<evidence type="ECO:0000313" key="2">
    <source>
        <dbReference type="EMBL" id="GIY68673.1"/>
    </source>
</evidence>
<accession>A0AAV4VGJ1</accession>
<dbReference type="AlphaFoldDB" id="A0AAV4VGJ1"/>
<feature type="region of interest" description="Disordered" evidence="1">
    <location>
        <begin position="25"/>
        <end position="51"/>
    </location>
</feature>
<feature type="compositionally biased region" description="Low complexity" evidence="1">
    <location>
        <begin position="333"/>
        <end position="353"/>
    </location>
</feature>
<sequence>MADSSDASEDSEPYCSICMNDTNSFTESSFESSEPLEKDASPNPSAYASPVESYVASIKNSNPLAQTATVPLRALEELLAIRKSFIALISPTSKSHASTSKNELLVTLRNRNATPIRFDKISPLFSKRPVHNSSSESDSNERKLFSSGKKKQKCFSSKPLSSSASKIEESNPKMKRSSRFTSRSLLDELNACSSKSESSSSVEHSNIDGWQRNETENQSTVISSVPSTSKSENSTSGQSVSFSEGRKAQLSDAKETGASVSKNPQLAGSSLSHMCNCESCTIYDNLMSSKNEITAADVRESVSNLTAPETTLLTQTHQHVSRTDPNAVRLVHSSTSTTSPPTQGSSQQSLPTQGNWREDENRMSVATWLNRRNSTEPNSNAQMPVVSEILTQPEILFTPLQTRQSAPRAPLAVEYFQGNRGLHSLLSGGLPSSSLLNSELELPSPNQEVPVSSFYPESKEDTIPTCEYAMHENFSGSEQGLFSKAFLKSNKESSSESGDESIAKSLSESGDESITKSLSESRDESVSKESLSENRGELVFKEHLSRESSEGQSLLEKSFQSRITPERKIEIITSTIESSQHLPEMQTILRKILTEHLLKSNDTQWLEIIQPVSNHGEQPSLIERTIHDFVKYLETSPSRRLLSSHQCKAVNDVVDELLTVVVSLTAETLAKSVMLQRQQSLDGVYHQVMSFYFSFKTLYRQFEQLWKQKIFNLDNTERECRTCLVSIMSTLSNYLNLLKHAFWHLLCHLYKNVGSTAKKEIEAGVSEEEKNILKTED</sequence>
<organism evidence="2 3">
    <name type="scientific">Caerostris darwini</name>
    <dbReference type="NCBI Taxonomy" id="1538125"/>
    <lineage>
        <taxon>Eukaryota</taxon>
        <taxon>Metazoa</taxon>
        <taxon>Ecdysozoa</taxon>
        <taxon>Arthropoda</taxon>
        <taxon>Chelicerata</taxon>
        <taxon>Arachnida</taxon>
        <taxon>Araneae</taxon>
        <taxon>Araneomorphae</taxon>
        <taxon>Entelegynae</taxon>
        <taxon>Araneoidea</taxon>
        <taxon>Araneidae</taxon>
        <taxon>Caerostris</taxon>
    </lineage>
</organism>
<dbReference type="Proteomes" id="UP001054837">
    <property type="component" value="Unassembled WGS sequence"/>
</dbReference>
<reference evidence="2 3" key="1">
    <citation type="submission" date="2021-06" db="EMBL/GenBank/DDBJ databases">
        <title>Caerostris darwini draft genome.</title>
        <authorList>
            <person name="Kono N."/>
            <person name="Arakawa K."/>
        </authorList>
    </citation>
    <scope>NUCLEOTIDE SEQUENCE [LARGE SCALE GENOMIC DNA]</scope>
</reference>
<comment type="caution">
    <text evidence="2">The sequence shown here is derived from an EMBL/GenBank/DDBJ whole genome shotgun (WGS) entry which is preliminary data.</text>
</comment>
<evidence type="ECO:0000256" key="1">
    <source>
        <dbReference type="SAM" id="MobiDB-lite"/>
    </source>
</evidence>
<feature type="region of interest" description="Disordered" evidence="1">
    <location>
        <begin position="331"/>
        <end position="359"/>
    </location>
</feature>
<evidence type="ECO:0000313" key="3">
    <source>
        <dbReference type="Proteomes" id="UP001054837"/>
    </source>
</evidence>
<keyword evidence="3" id="KW-1185">Reference proteome</keyword>
<feature type="compositionally biased region" description="Polar residues" evidence="1">
    <location>
        <begin position="258"/>
        <end position="270"/>
    </location>
</feature>
<feature type="compositionally biased region" description="Low complexity" evidence="1">
    <location>
        <begin position="156"/>
        <end position="165"/>
    </location>
</feature>
<feature type="compositionally biased region" description="Basic and acidic residues" evidence="1">
    <location>
        <begin position="244"/>
        <end position="255"/>
    </location>
</feature>
<proteinExistence type="predicted"/>
<feature type="compositionally biased region" description="Basic and acidic residues" evidence="1">
    <location>
        <begin position="519"/>
        <end position="533"/>
    </location>
</feature>
<feature type="compositionally biased region" description="Polar residues" evidence="1">
    <location>
        <begin position="216"/>
        <end position="242"/>
    </location>
</feature>
<feature type="compositionally biased region" description="Low complexity" evidence="1">
    <location>
        <begin position="195"/>
        <end position="204"/>
    </location>
</feature>
<protein>
    <submittedName>
        <fullName evidence="2">Uncharacterized protein</fullName>
    </submittedName>
</protein>
<dbReference type="EMBL" id="BPLQ01012912">
    <property type="protein sequence ID" value="GIY68673.1"/>
    <property type="molecule type" value="Genomic_DNA"/>
</dbReference>
<feature type="region of interest" description="Disordered" evidence="1">
    <location>
        <begin position="127"/>
        <end position="181"/>
    </location>
</feature>
<feature type="region of interest" description="Disordered" evidence="1">
    <location>
        <begin position="492"/>
        <end position="533"/>
    </location>
</feature>
<name>A0AAV4VGJ1_9ARAC</name>